<feature type="region of interest" description="Disordered" evidence="1">
    <location>
        <begin position="186"/>
        <end position="206"/>
    </location>
</feature>
<reference evidence="2" key="2">
    <citation type="submission" date="2021-04" db="EMBL/GenBank/DDBJ databases">
        <authorList>
            <person name="Gilroy R."/>
        </authorList>
    </citation>
    <scope>NUCLEOTIDE SEQUENCE</scope>
    <source>
        <strain evidence="2">ChiHjej13B12-4958</strain>
    </source>
</reference>
<evidence type="ECO:0000313" key="3">
    <source>
        <dbReference type="Proteomes" id="UP000823858"/>
    </source>
</evidence>
<feature type="region of interest" description="Disordered" evidence="1">
    <location>
        <begin position="131"/>
        <end position="161"/>
    </location>
</feature>
<feature type="compositionally biased region" description="Gly residues" evidence="1">
    <location>
        <begin position="194"/>
        <end position="206"/>
    </location>
</feature>
<dbReference type="EMBL" id="DWVP01000016">
    <property type="protein sequence ID" value="HJC85253.1"/>
    <property type="molecule type" value="Genomic_DNA"/>
</dbReference>
<dbReference type="AlphaFoldDB" id="A0A9D2QFP4"/>
<organism evidence="2 3">
    <name type="scientific">Candidatus Corynebacterium faecigallinarum</name>
    <dbReference type="NCBI Taxonomy" id="2838528"/>
    <lineage>
        <taxon>Bacteria</taxon>
        <taxon>Bacillati</taxon>
        <taxon>Actinomycetota</taxon>
        <taxon>Actinomycetes</taxon>
        <taxon>Mycobacteriales</taxon>
        <taxon>Corynebacteriaceae</taxon>
        <taxon>Corynebacterium</taxon>
    </lineage>
</organism>
<evidence type="ECO:0000313" key="2">
    <source>
        <dbReference type="EMBL" id="HJC85253.1"/>
    </source>
</evidence>
<accession>A0A9D2QFP4</accession>
<feature type="region of interest" description="Disordered" evidence="1">
    <location>
        <begin position="1"/>
        <end position="20"/>
    </location>
</feature>
<reference evidence="2" key="1">
    <citation type="journal article" date="2021" name="PeerJ">
        <title>Extensive microbial diversity within the chicken gut microbiome revealed by metagenomics and culture.</title>
        <authorList>
            <person name="Gilroy R."/>
            <person name="Ravi A."/>
            <person name="Getino M."/>
            <person name="Pursley I."/>
            <person name="Horton D.L."/>
            <person name="Alikhan N.F."/>
            <person name="Baker D."/>
            <person name="Gharbi K."/>
            <person name="Hall N."/>
            <person name="Watson M."/>
            <person name="Adriaenssens E.M."/>
            <person name="Foster-Nyarko E."/>
            <person name="Jarju S."/>
            <person name="Secka A."/>
            <person name="Antonio M."/>
            <person name="Oren A."/>
            <person name="Chaudhuri R.R."/>
            <person name="La Ragione R."/>
            <person name="Hildebrand F."/>
            <person name="Pallen M.J."/>
        </authorList>
    </citation>
    <scope>NUCLEOTIDE SEQUENCE</scope>
    <source>
        <strain evidence="2">ChiHjej13B12-4958</strain>
    </source>
</reference>
<dbReference type="Proteomes" id="UP000823858">
    <property type="component" value="Unassembled WGS sequence"/>
</dbReference>
<protein>
    <submittedName>
        <fullName evidence="2">Uncharacterized protein</fullName>
    </submittedName>
</protein>
<evidence type="ECO:0000256" key="1">
    <source>
        <dbReference type="SAM" id="MobiDB-lite"/>
    </source>
</evidence>
<sequence length="206" mass="21876">MSNTTPRPSAPDTPVRHPLSLLKPPASIRRTAERCAGLLRHPRARIRVTPGWQAPSTTVVLPAGTATVFVSRHRVSPAMWRALTKAGVSTAAPTAPLHLVTLSAVTETDHLHGTLRDMTVSVHSLFRQILAPRPDPTNSRGPDTDADRSRPGGTEWVGSESCGRLHADGQSLEWTWHALLTAEQLERRPSPGAAGPGTGGSNGVAA</sequence>
<gene>
    <name evidence="2" type="ORF">H9751_06890</name>
</gene>
<comment type="caution">
    <text evidence="2">The sequence shown here is derived from an EMBL/GenBank/DDBJ whole genome shotgun (WGS) entry which is preliminary data.</text>
</comment>
<name>A0A9D2QFP4_9CORY</name>
<proteinExistence type="predicted"/>